<dbReference type="Proteomes" id="UP000484015">
    <property type="component" value="Unassembled WGS sequence"/>
</dbReference>
<dbReference type="AlphaFoldDB" id="A0A6L6Q8G0"/>
<evidence type="ECO:0000313" key="3">
    <source>
        <dbReference type="EMBL" id="MTW05895.1"/>
    </source>
</evidence>
<sequence length="203" mass="20452">MRCNLTYALFSGALMFAQTASGQQIPPAQQLKAPATPPGSSQAATSQASANAAPAGSANVLTLSQAASSPAPAPASASASASAPLNVPPIVENAELATGKNSRKLDAAGPRGVDNKAAVSAPEIVLLRVSYVDNVPRALMKIHGVARFVGIGSPVLKQVVASISDDGVCLNPLEQKESPKKDKKGAAKAGPSCAQMILFQSQG</sequence>
<gene>
    <name evidence="3" type="ORF">GM668_27835</name>
</gene>
<feature type="compositionally biased region" description="Low complexity" evidence="1">
    <location>
        <begin position="38"/>
        <end position="51"/>
    </location>
</feature>
<keyword evidence="2" id="KW-0732">Signal</keyword>
<reference evidence="3 4" key="1">
    <citation type="submission" date="2019-11" db="EMBL/GenBank/DDBJ databases">
        <title>Type strains purchased from KCTC, JCM and DSMZ.</title>
        <authorList>
            <person name="Lu H."/>
        </authorList>
    </citation>
    <scope>NUCLEOTIDE SEQUENCE [LARGE SCALE GENOMIC DNA]</scope>
    <source>
        <strain evidence="3 4">KCTC 42409</strain>
    </source>
</reference>
<organism evidence="3 4">
    <name type="scientific">Pseudoduganella ginsengisoli</name>
    <dbReference type="NCBI Taxonomy" id="1462440"/>
    <lineage>
        <taxon>Bacteria</taxon>
        <taxon>Pseudomonadati</taxon>
        <taxon>Pseudomonadota</taxon>
        <taxon>Betaproteobacteria</taxon>
        <taxon>Burkholderiales</taxon>
        <taxon>Oxalobacteraceae</taxon>
        <taxon>Telluria group</taxon>
        <taxon>Pseudoduganella</taxon>
    </lineage>
</organism>
<feature type="signal peptide" evidence="2">
    <location>
        <begin position="1"/>
        <end position="22"/>
    </location>
</feature>
<proteinExistence type="predicted"/>
<keyword evidence="4" id="KW-1185">Reference proteome</keyword>
<name>A0A6L6Q8G0_9BURK</name>
<protein>
    <submittedName>
        <fullName evidence="3">Uncharacterized protein</fullName>
    </submittedName>
</protein>
<dbReference type="EMBL" id="WNLA01000032">
    <property type="protein sequence ID" value="MTW05895.1"/>
    <property type="molecule type" value="Genomic_DNA"/>
</dbReference>
<comment type="caution">
    <text evidence="3">The sequence shown here is derived from an EMBL/GenBank/DDBJ whole genome shotgun (WGS) entry which is preliminary data.</text>
</comment>
<evidence type="ECO:0000256" key="2">
    <source>
        <dbReference type="SAM" id="SignalP"/>
    </source>
</evidence>
<feature type="chain" id="PRO_5026648984" evidence="2">
    <location>
        <begin position="23"/>
        <end position="203"/>
    </location>
</feature>
<evidence type="ECO:0000313" key="4">
    <source>
        <dbReference type="Proteomes" id="UP000484015"/>
    </source>
</evidence>
<dbReference type="RefSeq" id="WP_155442237.1">
    <property type="nucleotide sequence ID" value="NZ_WNLA01000032.1"/>
</dbReference>
<evidence type="ECO:0000256" key="1">
    <source>
        <dbReference type="SAM" id="MobiDB-lite"/>
    </source>
</evidence>
<accession>A0A6L6Q8G0</accession>
<feature type="region of interest" description="Disordered" evidence="1">
    <location>
        <begin position="26"/>
        <end position="51"/>
    </location>
</feature>